<proteinExistence type="predicted"/>
<feature type="domain" description="Tryptophan synthase beta chain-like PALP" evidence="3">
    <location>
        <begin position="20"/>
        <end position="308"/>
    </location>
</feature>
<dbReference type="Pfam" id="PF00291">
    <property type="entry name" value="PALP"/>
    <property type="match status" value="1"/>
</dbReference>
<dbReference type="Gene3D" id="3.40.50.1100">
    <property type="match status" value="2"/>
</dbReference>
<keyword evidence="5" id="KW-1185">Reference proteome</keyword>
<evidence type="ECO:0000313" key="5">
    <source>
        <dbReference type="Proteomes" id="UP000676506"/>
    </source>
</evidence>
<protein>
    <submittedName>
        <fullName evidence="4">Pyridoxal-phosphate dependent enzyme</fullName>
    </submittedName>
</protein>
<dbReference type="EMBL" id="CP072648">
    <property type="protein sequence ID" value="QUW03845.1"/>
    <property type="molecule type" value="Genomic_DNA"/>
</dbReference>
<dbReference type="PANTHER" id="PTHR43050:SF1">
    <property type="entry name" value="SERINE RACEMASE"/>
    <property type="match status" value="1"/>
</dbReference>
<gene>
    <name evidence="4" type="ORF">J8C06_05300</name>
</gene>
<evidence type="ECO:0000256" key="2">
    <source>
        <dbReference type="ARBA" id="ARBA00022898"/>
    </source>
</evidence>
<dbReference type="PANTHER" id="PTHR43050">
    <property type="entry name" value="SERINE / THREONINE RACEMASE FAMILY MEMBER"/>
    <property type="match status" value="1"/>
</dbReference>
<comment type="cofactor">
    <cofactor evidence="1">
        <name>pyridoxal 5'-phosphate</name>
        <dbReference type="ChEBI" id="CHEBI:597326"/>
    </cofactor>
</comment>
<evidence type="ECO:0000256" key="1">
    <source>
        <dbReference type="ARBA" id="ARBA00001933"/>
    </source>
</evidence>
<evidence type="ECO:0000313" key="4">
    <source>
        <dbReference type="EMBL" id="QUW03845.1"/>
    </source>
</evidence>
<organism evidence="4 5">
    <name type="scientific">Chloracidobacterium validum</name>
    <dbReference type="NCBI Taxonomy" id="2821543"/>
    <lineage>
        <taxon>Bacteria</taxon>
        <taxon>Pseudomonadati</taxon>
        <taxon>Acidobacteriota</taxon>
        <taxon>Terriglobia</taxon>
        <taxon>Terriglobales</taxon>
        <taxon>Acidobacteriaceae</taxon>
        <taxon>Chloracidobacterium</taxon>
    </lineage>
</organism>
<name>A0ABX8BE86_9BACT</name>
<dbReference type="InterPro" id="IPR036052">
    <property type="entry name" value="TrpB-like_PALP_sf"/>
</dbReference>
<evidence type="ECO:0000259" key="3">
    <source>
        <dbReference type="Pfam" id="PF00291"/>
    </source>
</evidence>
<keyword evidence="2" id="KW-0663">Pyridoxal phosphate</keyword>
<dbReference type="SUPFAM" id="SSF53686">
    <property type="entry name" value="Tryptophan synthase beta subunit-like PLP-dependent enzymes"/>
    <property type="match status" value="1"/>
</dbReference>
<dbReference type="InterPro" id="IPR001926">
    <property type="entry name" value="TrpB-like_PALP"/>
</dbReference>
<dbReference type="CDD" id="cd01562">
    <property type="entry name" value="Thr-dehyd"/>
    <property type="match status" value="1"/>
</dbReference>
<dbReference type="RefSeq" id="WP_211429735.1">
    <property type="nucleotide sequence ID" value="NZ_CP072648.1"/>
</dbReference>
<accession>A0ABX8BE86</accession>
<reference evidence="4 5" key="1">
    <citation type="submission" date="2021-03" db="EMBL/GenBank/DDBJ databases">
        <title>Genomic and phenotypic characterization of Chloracidobacterium isolates provides evidence for multiple species.</title>
        <authorList>
            <person name="Saini M.K."/>
            <person name="Costas A.M.G."/>
            <person name="Tank M."/>
            <person name="Bryant D.A."/>
        </authorList>
    </citation>
    <scope>NUCLEOTIDE SEQUENCE [LARGE SCALE GENOMIC DNA]</scope>
    <source>
        <strain evidence="4 5">BV2-C</strain>
    </source>
</reference>
<sequence length="322" mass="33848">MADVNDFTIAHITAAQARIAPHVHRTPVLTSRTLDARAGASVFLKAENFQRGGSFKVRGAMNCLATLPSGARARGVVAFSSGNHAQGVALAAQTFGVPATIVMPTDAPRTKVAGTESYGARIVYYDRQHEDREAIAYRLAEERGATVIPPYDHYAVMAGQGTAALELLAEVGWLDALLVPVGGGGLLSGCATVAKTWFPDMAIYGVEAELAQDTYQSVRAGRRISISPPATIADGMRNLAPGKLTFPIIQQTVTDILLVSEDEIRAAVSFLLTRLKIAVEPTGAVGVAALLAGKVPVQGKRVGVMLSGGNLDAQQLIDCLNC</sequence>
<dbReference type="Proteomes" id="UP000676506">
    <property type="component" value="Chromosome 1"/>
</dbReference>